<dbReference type="InterPro" id="IPR036291">
    <property type="entry name" value="NAD(P)-bd_dom_sf"/>
</dbReference>
<feature type="active site" evidence="3">
    <location>
        <position position="172"/>
    </location>
</feature>
<dbReference type="Pfam" id="PF03446">
    <property type="entry name" value="NAD_binding_2"/>
    <property type="match status" value="1"/>
</dbReference>
<gene>
    <name evidence="6" type="ORF">FHP08_00130</name>
</gene>
<dbReference type="InterPro" id="IPR002204">
    <property type="entry name" value="3-OH-isobutyrate_DH-rel_CS"/>
</dbReference>
<dbReference type="GO" id="GO:0051287">
    <property type="term" value="F:NAD binding"/>
    <property type="evidence" value="ECO:0007669"/>
    <property type="project" value="InterPro"/>
</dbReference>
<dbReference type="PANTHER" id="PTHR22981:SF7">
    <property type="entry name" value="3-HYDROXYISOBUTYRATE DEHYDROGENASE, MITOCHONDRIAL"/>
    <property type="match status" value="1"/>
</dbReference>
<dbReference type="InterPro" id="IPR015815">
    <property type="entry name" value="HIBADH-related"/>
</dbReference>
<evidence type="ECO:0000259" key="5">
    <source>
        <dbReference type="Pfam" id="PF14833"/>
    </source>
</evidence>
<dbReference type="GO" id="GO:0050661">
    <property type="term" value="F:NADP binding"/>
    <property type="evidence" value="ECO:0007669"/>
    <property type="project" value="InterPro"/>
</dbReference>
<dbReference type="InterPro" id="IPR029154">
    <property type="entry name" value="HIBADH-like_NADP-bd"/>
</dbReference>
<feature type="domain" description="3-hydroxyisobutyrate dehydrogenase-like NAD-binding" evidence="5">
    <location>
        <begin position="166"/>
        <end position="286"/>
    </location>
</feature>
<keyword evidence="2" id="KW-0520">NAD</keyword>
<keyword evidence="1" id="KW-0560">Oxidoreductase</keyword>
<dbReference type="Gene3D" id="3.40.50.720">
    <property type="entry name" value="NAD(P)-binding Rossmann-like Domain"/>
    <property type="match status" value="1"/>
</dbReference>
<evidence type="ECO:0000256" key="3">
    <source>
        <dbReference type="PIRSR" id="PIRSR000103-1"/>
    </source>
</evidence>
<dbReference type="InterPro" id="IPR013328">
    <property type="entry name" value="6PGD_dom2"/>
</dbReference>
<dbReference type="SUPFAM" id="SSF48179">
    <property type="entry name" value="6-phosphogluconate dehydrogenase C-terminal domain-like"/>
    <property type="match status" value="1"/>
</dbReference>
<dbReference type="InterPro" id="IPR006115">
    <property type="entry name" value="6PGDH_NADP-bd"/>
</dbReference>
<keyword evidence="7" id="KW-1185">Reference proteome</keyword>
<dbReference type="PANTHER" id="PTHR22981">
    <property type="entry name" value="3-HYDROXYISOBUTYRATE DEHYDROGENASE-RELATED"/>
    <property type="match status" value="1"/>
</dbReference>
<organism evidence="6 7">
    <name type="scientific">Zeimonas arvi</name>
    <dbReference type="NCBI Taxonomy" id="2498847"/>
    <lineage>
        <taxon>Bacteria</taxon>
        <taxon>Pseudomonadati</taxon>
        <taxon>Pseudomonadota</taxon>
        <taxon>Betaproteobacteria</taxon>
        <taxon>Burkholderiales</taxon>
        <taxon>Burkholderiaceae</taxon>
        <taxon>Zeimonas</taxon>
    </lineage>
</organism>
<accession>A0A5C8P3C4</accession>
<feature type="domain" description="6-phosphogluconate dehydrogenase NADP-binding" evidence="4">
    <location>
        <begin position="4"/>
        <end position="163"/>
    </location>
</feature>
<evidence type="ECO:0000256" key="2">
    <source>
        <dbReference type="ARBA" id="ARBA00023027"/>
    </source>
</evidence>
<protein>
    <submittedName>
        <fullName evidence="6">NAD(P)-dependent oxidoreductase</fullName>
    </submittedName>
</protein>
<dbReference type="AlphaFoldDB" id="A0A5C8P3C4"/>
<comment type="caution">
    <text evidence="6">The sequence shown here is derived from an EMBL/GenBank/DDBJ whole genome shotgun (WGS) entry which is preliminary data.</text>
</comment>
<dbReference type="RefSeq" id="WP_147702292.1">
    <property type="nucleotide sequence ID" value="NZ_VDUY01000001.1"/>
</dbReference>
<sequence length="305" mass="32073">MTNKIGFIGLGRMGRPMASNLRKKGFELAVHDIDRQAVDALVALGARAGASIADIARECRIVITMLPTHLEVEAVALGSDGIFANAAPGTILMDMSTIDPLATDRLSAEAGKHGTTMVDAPVGRLAEHADRGESLFMVGASETDFATVKPLLEAMGTAIYHCGPVGTGGRTKLVNNYIAITLCQVNGEALALSQRFGLDITKTLQVLYGTSASNGQLRMNFPNKVLAGDTSPGFTIDLAHKDLSLVVAAAHAARVPMPVAAAVHESFSQARAAEFGKIDFSGIADVVCEIARIEKPRVPEGWKPA</sequence>
<dbReference type="PROSITE" id="PS00895">
    <property type="entry name" value="3_HYDROXYISOBUT_DH"/>
    <property type="match status" value="1"/>
</dbReference>
<dbReference type="PIRSF" id="PIRSF000103">
    <property type="entry name" value="HIBADH"/>
    <property type="match status" value="1"/>
</dbReference>
<dbReference type="SUPFAM" id="SSF51735">
    <property type="entry name" value="NAD(P)-binding Rossmann-fold domains"/>
    <property type="match status" value="1"/>
</dbReference>
<dbReference type="GO" id="GO:0016054">
    <property type="term" value="P:organic acid catabolic process"/>
    <property type="evidence" value="ECO:0007669"/>
    <property type="project" value="UniProtKB-ARBA"/>
</dbReference>
<dbReference type="InterPro" id="IPR008927">
    <property type="entry name" value="6-PGluconate_DH-like_C_sf"/>
</dbReference>
<reference evidence="6 7" key="1">
    <citation type="submission" date="2019-06" db="EMBL/GenBank/DDBJ databases">
        <title>Quisquiliibacterium sp. nov., isolated from a maize field.</title>
        <authorList>
            <person name="Lin S.-Y."/>
            <person name="Tsai C.-F."/>
            <person name="Young C.-C."/>
        </authorList>
    </citation>
    <scope>NUCLEOTIDE SEQUENCE [LARGE SCALE GENOMIC DNA]</scope>
    <source>
        <strain evidence="6 7">CC-CFT501</strain>
    </source>
</reference>
<name>A0A5C8P3C4_9BURK</name>
<evidence type="ECO:0000259" key="4">
    <source>
        <dbReference type="Pfam" id="PF03446"/>
    </source>
</evidence>
<dbReference type="EMBL" id="VDUY01000001">
    <property type="protein sequence ID" value="TXL68151.1"/>
    <property type="molecule type" value="Genomic_DNA"/>
</dbReference>
<proteinExistence type="predicted"/>
<evidence type="ECO:0000313" key="7">
    <source>
        <dbReference type="Proteomes" id="UP000321548"/>
    </source>
</evidence>
<dbReference type="OrthoDB" id="9777604at2"/>
<dbReference type="Pfam" id="PF14833">
    <property type="entry name" value="NAD_binding_11"/>
    <property type="match status" value="1"/>
</dbReference>
<dbReference type="GO" id="GO:0016616">
    <property type="term" value="F:oxidoreductase activity, acting on the CH-OH group of donors, NAD or NADP as acceptor"/>
    <property type="evidence" value="ECO:0007669"/>
    <property type="project" value="TreeGrafter"/>
</dbReference>
<dbReference type="Gene3D" id="1.10.1040.10">
    <property type="entry name" value="N-(1-d-carboxylethyl)-l-norvaline Dehydrogenase, domain 2"/>
    <property type="match status" value="1"/>
</dbReference>
<dbReference type="Proteomes" id="UP000321548">
    <property type="component" value="Unassembled WGS sequence"/>
</dbReference>
<evidence type="ECO:0000256" key="1">
    <source>
        <dbReference type="ARBA" id="ARBA00023002"/>
    </source>
</evidence>
<evidence type="ECO:0000313" key="6">
    <source>
        <dbReference type="EMBL" id="TXL68151.1"/>
    </source>
</evidence>